<dbReference type="Pfam" id="PF08680">
    <property type="entry name" value="DUF1779"/>
    <property type="match status" value="1"/>
</dbReference>
<proteinExistence type="predicted"/>
<dbReference type="Gene3D" id="3.30.360.40">
    <property type="entry name" value="YwmB-like"/>
    <property type="match status" value="1"/>
</dbReference>
<dbReference type="EMBL" id="BMFR01000022">
    <property type="protein sequence ID" value="GGG86190.1"/>
    <property type="molecule type" value="Genomic_DNA"/>
</dbReference>
<name>A0A917HPI7_9BACI</name>
<dbReference type="InterPro" id="IPR036209">
    <property type="entry name" value="YwmB-like_sf"/>
</dbReference>
<feature type="chain" id="PRO_5036816693" description="TATA-box binding protein" evidence="1">
    <location>
        <begin position="21"/>
        <end position="239"/>
    </location>
</feature>
<reference evidence="2" key="1">
    <citation type="journal article" date="2014" name="Int. J. Syst. Evol. Microbiol.">
        <title>Complete genome sequence of Corynebacterium casei LMG S-19264T (=DSM 44701T), isolated from a smear-ripened cheese.</title>
        <authorList>
            <consortium name="US DOE Joint Genome Institute (JGI-PGF)"/>
            <person name="Walter F."/>
            <person name="Albersmeier A."/>
            <person name="Kalinowski J."/>
            <person name="Ruckert C."/>
        </authorList>
    </citation>
    <scope>NUCLEOTIDE SEQUENCE</scope>
    <source>
        <strain evidence="2">CGMCC 1.12754</strain>
    </source>
</reference>
<gene>
    <name evidence="2" type="ORF">GCM10011398_34960</name>
</gene>
<evidence type="ECO:0008006" key="4">
    <source>
        <dbReference type="Google" id="ProtNLM"/>
    </source>
</evidence>
<keyword evidence="1" id="KW-0732">Signal</keyword>
<reference evidence="2" key="2">
    <citation type="submission" date="2020-09" db="EMBL/GenBank/DDBJ databases">
        <authorList>
            <person name="Sun Q."/>
            <person name="Zhou Y."/>
        </authorList>
    </citation>
    <scope>NUCLEOTIDE SEQUENCE</scope>
    <source>
        <strain evidence="2">CGMCC 1.12754</strain>
    </source>
</reference>
<evidence type="ECO:0000313" key="3">
    <source>
        <dbReference type="Proteomes" id="UP000622860"/>
    </source>
</evidence>
<accession>A0A917HPI7</accession>
<sequence length="239" mass="27182">MKKAGIIFILILCCTTKALAYNAAPENDEMVDLAALALESALTVDKWQVTIKEQIDHNGIQYKIKQLKNSYLVTTSEDENVIKYSFSDAHNSGEVNESYKVIIPKNKAYQAEIVGILSGKVWNNSISKIYQQKVNSMTEQFFTQSAKKFACLTTESNDTISSDYFFNKVKQKLNLQHISTQYDSIQNSMHEKIIYGYTSLWNQQITIMDKPMNVQLAVRADKNESTKFTIGTPILITEY</sequence>
<comment type="caution">
    <text evidence="2">The sequence shown here is derived from an EMBL/GenBank/DDBJ whole genome shotgun (WGS) entry which is preliminary data.</text>
</comment>
<organism evidence="2 3">
    <name type="scientific">Virgibacillus oceani</name>
    <dbReference type="NCBI Taxonomy" id="1479511"/>
    <lineage>
        <taxon>Bacteria</taxon>
        <taxon>Bacillati</taxon>
        <taxon>Bacillota</taxon>
        <taxon>Bacilli</taxon>
        <taxon>Bacillales</taxon>
        <taxon>Bacillaceae</taxon>
        <taxon>Virgibacillus</taxon>
    </lineage>
</organism>
<dbReference type="Gene3D" id="3.30.2030.10">
    <property type="entry name" value="YwmB-like"/>
    <property type="match status" value="1"/>
</dbReference>
<feature type="signal peptide" evidence="1">
    <location>
        <begin position="1"/>
        <end position="20"/>
    </location>
</feature>
<dbReference type="AlphaFoldDB" id="A0A917HPI7"/>
<dbReference type="InterPro" id="IPR014794">
    <property type="entry name" value="DUF1779"/>
</dbReference>
<dbReference type="SUPFAM" id="SSF143842">
    <property type="entry name" value="YwmB-like"/>
    <property type="match status" value="1"/>
</dbReference>
<keyword evidence="3" id="KW-1185">Reference proteome</keyword>
<dbReference type="RefSeq" id="WP_188456662.1">
    <property type="nucleotide sequence ID" value="NZ_BMFR01000022.1"/>
</dbReference>
<evidence type="ECO:0000256" key="1">
    <source>
        <dbReference type="SAM" id="SignalP"/>
    </source>
</evidence>
<evidence type="ECO:0000313" key="2">
    <source>
        <dbReference type="EMBL" id="GGG86190.1"/>
    </source>
</evidence>
<dbReference type="Proteomes" id="UP000622860">
    <property type="component" value="Unassembled WGS sequence"/>
</dbReference>
<protein>
    <recommendedName>
        <fullName evidence="4">TATA-box binding protein</fullName>
    </recommendedName>
</protein>